<evidence type="ECO:0000256" key="6">
    <source>
        <dbReference type="ARBA" id="ARBA00022777"/>
    </source>
</evidence>
<evidence type="ECO:0000313" key="7">
    <source>
        <dbReference type="EMBL" id="BCJ93874.1"/>
    </source>
</evidence>
<dbReference type="RefSeq" id="WP_184092541.1">
    <property type="nucleotide sequence ID" value="NZ_AP023367.1"/>
</dbReference>
<name>A0A6S6QTC1_9FIRM</name>
<proteinExistence type="predicted"/>
<dbReference type="GO" id="GO:0016301">
    <property type="term" value="F:kinase activity"/>
    <property type="evidence" value="ECO:0007669"/>
    <property type="project" value="UniProtKB-KW"/>
</dbReference>
<dbReference type="KEGG" id="acel:acsn021_14430"/>
<dbReference type="SUPFAM" id="SSF51261">
    <property type="entry name" value="Duplicated hybrid motif"/>
    <property type="match status" value="1"/>
</dbReference>
<sequence>MQKSAKLTKRSIYQINSPLKGIAIEQTNIPDDILNTSLCGVGVGIVPNVGALYAPFDGVITDISENSSTLFLKSTYGLELMIQVGIHTELLDYSYFPNTLKIGDSFHRGKLLLTFNISEIQTSGYNTACSVLIRNHKQFKILHTYPEAKISPQNTLIRVSRTF</sequence>
<organism evidence="7 8">
    <name type="scientific">Anaerocolumna cellulosilytica</name>
    <dbReference type="NCBI Taxonomy" id="433286"/>
    <lineage>
        <taxon>Bacteria</taxon>
        <taxon>Bacillati</taxon>
        <taxon>Bacillota</taxon>
        <taxon>Clostridia</taxon>
        <taxon>Lachnospirales</taxon>
        <taxon>Lachnospiraceae</taxon>
        <taxon>Anaerocolumna</taxon>
    </lineage>
</organism>
<evidence type="ECO:0000256" key="2">
    <source>
        <dbReference type="ARBA" id="ARBA00022448"/>
    </source>
</evidence>
<evidence type="ECO:0000256" key="4">
    <source>
        <dbReference type="ARBA" id="ARBA00022679"/>
    </source>
</evidence>
<gene>
    <name evidence="7" type="ORF">acsn021_14430</name>
</gene>
<reference evidence="7 8" key="1">
    <citation type="journal article" date="2016" name="Int. J. Syst. Evol. Microbiol.">
        <title>Descriptions of Anaerotaenia torta gen. nov., sp. nov. and Anaerocolumna cellulosilytica gen. nov., sp. nov. isolated from a methanogenic reactor of cattle waste.</title>
        <authorList>
            <person name="Uek A."/>
            <person name="Ohtaki Y."/>
            <person name="Kaku N."/>
            <person name="Ueki K."/>
        </authorList>
    </citation>
    <scope>NUCLEOTIDE SEQUENCE [LARGE SCALE GENOMIC DNA]</scope>
    <source>
        <strain evidence="7 8">SN021</strain>
    </source>
</reference>
<dbReference type="InterPro" id="IPR050890">
    <property type="entry name" value="PTS_EIIA_component"/>
</dbReference>
<accession>A0A6S6QTC1</accession>
<keyword evidence="8" id="KW-1185">Reference proteome</keyword>
<protein>
    <submittedName>
        <fullName evidence="7">Uncharacterized protein</fullName>
    </submittedName>
</protein>
<dbReference type="GO" id="GO:0005737">
    <property type="term" value="C:cytoplasm"/>
    <property type="evidence" value="ECO:0007669"/>
    <property type="project" value="UniProtKB-SubCell"/>
</dbReference>
<evidence type="ECO:0000256" key="1">
    <source>
        <dbReference type="ARBA" id="ARBA00004496"/>
    </source>
</evidence>
<dbReference type="PANTHER" id="PTHR45008">
    <property type="entry name" value="PTS SYSTEM GLUCOSE-SPECIFIC EIIA COMPONENT"/>
    <property type="match status" value="1"/>
</dbReference>
<dbReference type="Pfam" id="PF00358">
    <property type="entry name" value="PTS_EIIA_1"/>
    <property type="match status" value="1"/>
</dbReference>
<comment type="subcellular location">
    <subcellularLocation>
        <location evidence="1">Cytoplasm</location>
    </subcellularLocation>
</comment>
<evidence type="ECO:0000256" key="5">
    <source>
        <dbReference type="ARBA" id="ARBA00022683"/>
    </source>
</evidence>
<dbReference type="InterPro" id="IPR011055">
    <property type="entry name" value="Dup_hybrid_motif"/>
</dbReference>
<dbReference type="PANTHER" id="PTHR45008:SF1">
    <property type="entry name" value="PTS SYSTEM GLUCOSE-SPECIFIC EIIA COMPONENT"/>
    <property type="match status" value="1"/>
</dbReference>
<dbReference type="PROSITE" id="PS51093">
    <property type="entry name" value="PTS_EIIA_TYPE_1"/>
    <property type="match status" value="1"/>
</dbReference>
<dbReference type="AlphaFoldDB" id="A0A6S6QTC1"/>
<dbReference type="EMBL" id="AP023367">
    <property type="protein sequence ID" value="BCJ93874.1"/>
    <property type="molecule type" value="Genomic_DNA"/>
</dbReference>
<dbReference type="GO" id="GO:0009401">
    <property type="term" value="P:phosphoenolpyruvate-dependent sugar phosphotransferase system"/>
    <property type="evidence" value="ECO:0007669"/>
    <property type="project" value="UniProtKB-KW"/>
</dbReference>
<evidence type="ECO:0000256" key="3">
    <source>
        <dbReference type="ARBA" id="ARBA00022597"/>
    </source>
</evidence>
<keyword evidence="2" id="KW-0813">Transport</keyword>
<evidence type="ECO:0000313" key="8">
    <source>
        <dbReference type="Proteomes" id="UP000515561"/>
    </source>
</evidence>
<dbReference type="InterPro" id="IPR001127">
    <property type="entry name" value="PTS_EIIA_1_perm"/>
</dbReference>
<dbReference type="Gene3D" id="2.70.70.10">
    <property type="entry name" value="Glucose Permease (Domain IIA)"/>
    <property type="match status" value="1"/>
</dbReference>
<keyword evidence="5" id="KW-0598">Phosphotransferase system</keyword>
<keyword evidence="6" id="KW-0418">Kinase</keyword>
<keyword evidence="3" id="KW-0762">Sugar transport</keyword>
<dbReference type="Proteomes" id="UP000515561">
    <property type="component" value="Chromosome"/>
</dbReference>
<keyword evidence="4" id="KW-0808">Transferase</keyword>